<proteinExistence type="inferred from homology"/>
<gene>
    <name evidence="7 11" type="primary">flgK</name>
    <name evidence="11" type="ORF">CH341_23560</name>
</gene>
<dbReference type="NCBIfam" id="TIGR02492">
    <property type="entry name" value="flgK_ends"/>
    <property type="match status" value="1"/>
</dbReference>
<keyword evidence="6 7" id="KW-0975">Bacterial flagellum</keyword>
<keyword evidence="11" id="KW-0966">Cell projection</keyword>
<feature type="domain" description="Flagellar basal-body/hook protein C-terminal" evidence="9">
    <location>
        <begin position="546"/>
        <end position="586"/>
    </location>
</feature>
<dbReference type="GO" id="GO:0005576">
    <property type="term" value="C:extracellular region"/>
    <property type="evidence" value="ECO:0007669"/>
    <property type="project" value="UniProtKB-SubCell"/>
</dbReference>
<dbReference type="RefSeq" id="WP_111421457.1">
    <property type="nucleotide sequence ID" value="NZ_NPEX01000228.1"/>
</dbReference>
<dbReference type="PRINTS" id="PR01005">
    <property type="entry name" value="FLGHOOKAP1"/>
</dbReference>
<dbReference type="PANTHER" id="PTHR30033:SF1">
    <property type="entry name" value="FLAGELLAR HOOK-ASSOCIATED PROTEIN 1"/>
    <property type="match status" value="1"/>
</dbReference>
<evidence type="ECO:0000256" key="4">
    <source>
        <dbReference type="ARBA" id="ARBA00016244"/>
    </source>
</evidence>
<accession>A0A327KTA6</accession>
<feature type="domain" description="Flagellar hook-associated protein FlgK helical" evidence="10">
    <location>
        <begin position="107"/>
        <end position="326"/>
    </location>
</feature>
<dbReference type="GO" id="GO:0009424">
    <property type="term" value="C:bacterial-type flagellum hook"/>
    <property type="evidence" value="ECO:0007669"/>
    <property type="project" value="UniProtKB-UniRule"/>
</dbReference>
<feature type="domain" description="Flagellar basal body rod protein N-terminal" evidence="8">
    <location>
        <begin position="8"/>
        <end position="37"/>
    </location>
</feature>
<dbReference type="InterPro" id="IPR002371">
    <property type="entry name" value="FlgK"/>
</dbReference>
<dbReference type="InterPro" id="IPR001444">
    <property type="entry name" value="Flag_bb_rod_N"/>
</dbReference>
<evidence type="ECO:0000256" key="7">
    <source>
        <dbReference type="RuleBase" id="RU362065"/>
    </source>
</evidence>
<evidence type="ECO:0000256" key="2">
    <source>
        <dbReference type="ARBA" id="ARBA00004613"/>
    </source>
</evidence>
<evidence type="ECO:0000259" key="10">
    <source>
        <dbReference type="Pfam" id="PF22638"/>
    </source>
</evidence>
<comment type="subcellular location">
    <subcellularLocation>
        <location evidence="1">Bacterial flagellum basal body</location>
    </subcellularLocation>
    <subcellularLocation>
        <location evidence="2 7">Secreted</location>
    </subcellularLocation>
</comment>
<protein>
    <recommendedName>
        <fullName evidence="4 7">Flagellar hook-associated protein 1</fullName>
        <shortName evidence="7">HAP1</shortName>
    </recommendedName>
</protein>
<comment type="similarity">
    <text evidence="3 7">Belongs to the flagella basal body rod proteins family.</text>
</comment>
<keyword evidence="11" id="KW-0282">Flagellum</keyword>
<evidence type="ECO:0000256" key="3">
    <source>
        <dbReference type="ARBA" id="ARBA00009677"/>
    </source>
</evidence>
<dbReference type="Proteomes" id="UP000249130">
    <property type="component" value="Unassembled WGS sequence"/>
</dbReference>
<dbReference type="Pfam" id="PF00460">
    <property type="entry name" value="Flg_bb_rod"/>
    <property type="match status" value="1"/>
</dbReference>
<dbReference type="Pfam" id="PF22638">
    <property type="entry name" value="FlgK_D1"/>
    <property type="match status" value="1"/>
</dbReference>
<evidence type="ECO:0000259" key="8">
    <source>
        <dbReference type="Pfam" id="PF00460"/>
    </source>
</evidence>
<name>A0A327KTA6_9BRAD</name>
<organism evidence="11 12">
    <name type="scientific">Rhodoplanes roseus</name>
    <dbReference type="NCBI Taxonomy" id="29409"/>
    <lineage>
        <taxon>Bacteria</taxon>
        <taxon>Pseudomonadati</taxon>
        <taxon>Pseudomonadota</taxon>
        <taxon>Alphaproteobacteria</taxon>
        <taxon>Hyphomicrobiales</taxon>
        <taxon>Nitrobacteraceae</taxon>
        <taxon>Rhodoplanes</taxon>
    </lineage>
</organism>
<keyword evidence="12" id="KW-1185">Reference proteome</keyword>
<dbReference type="OrthoDB" id="7181295at2"/>
<dbReference type="InterPro" id="IPR053927">
    <property type="entry name" value="FlgK_helical"/>
</dbReference>
<comment type="caution">
    <text evidence="11">The sequence shown here is derived from an EMBL/GenBank/DDBJ whole genome shotgun (WGS) entry which is preliminary data.</text>
</comment>
<dbReference type="EMBL" id="NPEX01000228">
    <property type="protein sequence ID" value="RAI40552.1"/>
    <property type="molecule type" value="Genomic_DNA"/>
</dbReference>
<dbReference type="AlphaFoldDB" id="A0A327KTA6"/>
<evidence type="ECO:0000313" key="11">
    <source>
        <dbReference type="EMBL" id="RAI40552.1"/>
    </source>
</evidence>
<dbReference type="PANTHER" id="PTHR30033">
    <property type="entry name" value="FLAGELLAR HOOK-ASSOCIATED PROTEIN 1"/>
    <property type="match status" value="1"/>
</dbReference>
<keyword evidence="5 7" id="KW-0964">Secreted</keyword>
<dbReference type="GO" id="GO:0009425">
    <property type="term" value="C:bacterial-type flagellum basal body"/>
    <property type="evidence" value="ECO:0007669"/>
    <property type="project" value="UniProtKB-SubCell"/>
</dbReference>
<keyword evidence="11" id="KW-0969">Cilium</keyword>
<evidence type="ECO:0000259" key="9">
    <source>
        <dbReference type="Pfam" id="PF06429"/>
    </source>
</evidence>
<evidence type="ECO:0000256" key="6">
    <source>
        <dbReference type="ARBA" id="ARBA00023143"/>
    </source>
</evidence>
<sequence length="590" mass="59736">MSLAAARNIAMSSLLTSQTRISISSSNVANADTEGYTRKTATQATDVTAGVGTGVTVTGISSTVDKLLVASLVKAESRLGAATTTEAYSSLLQDAYGTTSSDDSTTEGTSIANSIADLSSALTELADTPESATLQAQVIDKLDSLAAQLRSTSSTVQSLRSNADTEIETSVGQINQALNDVNSINKRIASASASGADTSDLEDQRNTALSTLGTLMNVTYFTGSNNQVHVYTSGGKVLVDSSAHELSYASASTVTSDTVYSETPPSGFSGITVDGLDITSQITSGNVGALIELRDETLPNAQKDLDSLADGLADALNAVHNQGTALPAPATLTGTTTLAGTDSFSGTGTTRFAVVDSDGALVSYADIDLSTVSTVDDLVSAIDSVDGLSASLDSSGHLVVTADDSDYGVSIGAMDGTVGTDEQGLSDWLGLNDLVTGKGAGNFSVRSGILSNTSLLAVSKLSDGGTLTTGASVLASGSTVIASALLDAFETKHTFGAAGNLGNAKATFATYASEVVGAVSTGYSSASSELTTATSLESSLSDAISSQSGVNLDEETNLLSELQTMYEAAAQVMSIVNDLFSTLLEMVQSA</sequence>
<evidence type="ECO:0000256" key="1">
    <source>
        <dbReference type="ARBA" id="ARBA00004117"/>
    </source>
</evidence>
<evidence type="ECO:0000256" key="5">
    <source>
        <dbReference type="ARBA" id="ARBA00022525"/>
    </source>
</evidence>
<dbReference type="SUPFAM" id="SSF64518">
    <property type="entry name" value="Phase 1 flagellin"/>
    <property type="match status" value="1"/>
</dbReference>
<dbReference type="GO" id="GO:0044780">
    <property type="term" value="P:bacterial-type flagellum assembly"/>
    <property type="evidence" value="ECO:0007669"/>
    <property type="project" value="InterPro"/>
</dbReference>
<dbReference type="GO" id="GO:0005198">
    <property type="term" value="F:structural molecule activity"/>
    <property type="evidence" value="ECO:0007669"/>
    <property type="project" value="UniProtKB-UniRule"/>
</dbReference>
<evidence type="ECO:0000313" key="12">
    <source>
        <dbReference type="Proteomes" id="UP000249130"/>
    </source>
</evidence>
<dbReference type="Pfam" id="PF06429">
    <property type="entry name" value="Flg_bbr_C"/>
    <property type="match status" value="1"/>
</dbReference>
<reference evidence="11 12" key="1">
    <citation type="submission" date="2017-07" db="EMBL/GenBank/DDBJ databases">
        <title>Draft Genome Sequences of Select Purple Nonsulfur Bacteria.</title>
        <authorList>
            <person name="Lasarre B."/>
            <person name="Mckinlay J.B."/>
        </authorList>
    </citation>
    <scope>NUCLEOTIDE SEQUENCE [LARGE SCALE GENOMIC DNA]</scope>
    <source>
        <strain evidence="11 12">DSM 5909</strain>
    </source>
</reference>
<dbReference type="InterPro" id="IPR010930">
    <property type="entry name" value="Flg_bb/hook_C_dom"/>
</dbReference>